<dbReference type="InterPro" id="IPR036915">
    <property type="entry name" value="Cyclin-like_sf"/>
</dbReference>
<dbReference type="SUPFAM" id="SSF47954">
    <property type="entry name" value="Cyclin-like"/>
    <property type="match status" value="2"/>
</dbReference>
<dbReference type="Pfam" id="PF02984">
    <property type="entry name" value="Cyclin_C"/>
    <property type="match status" value="1"/>
</dbReference>
<evidence type="ECO:0000259" key="2">
    <source>
        <dbReference type="SMART" id="SM01332"/>
    </source>
</evidence>
<feature type="non-terminal residue" evidence="3">
    <location>
        <position position="1"/>
    </location>
</feature>
<feature type="region of interest" description="Disordered" evidence="1">
    <location>
        <begin position="194"/>
        <end position="215"/>
    </location>
</feature>
<feature type="domain" description="Cyclin C-terminal" evidence="2">
    <location>
        <begin position="314"/>
        <end position="432"/>
    </location>
</feature>
<organism evidence="3 4">
    <name type="scientific">Taxus chinensis</name>
    <name type="common">Chinese yew</name>
    <name type="synonym">Taxus wallichiana var. chinensis</name>
    <dbReference type="NCBI Taxonomy" id="29808"/>
    <lineage>
        <taxon>Eukaryota</taxon>
        <taxon>Viridiplantae</taxon>
        <taxon>Streptophyta</taxon>
        <taxon>Embryophyta</taxon>
        <taxon>Tracheophyta</taxon>
        <taxon>Spermatophyta</taxon>
        <taxon>Pinopsida</taxon>
        <taxon>Pinidae</taxon>
        <taxon>Conifers II</taxon>
        <taxon>Cupressales</taxon>
        <taxon>Taxaceae</taxon>
        <taxon>Taxus</taxon>
    </lineage>
</organism>
<dbReference type="OMA" id="CISERNY"/>
<evidence type="ECO:0000256" key="1">
    <source>
        <dbReference type="SAM" id="MobiDB-lite"/>
    </source>
</evidence>
<evidence type="ECO:0000313" key="3">
    <source>
        <dbReference type="EMBL" id="KAH9316105.1"/>
    </source>
</evidence>
<dbReference type="SMART" id="SM01332">
    <property type="entry name" value="Cyclin_C"/>
    <property type="match status" value="1"/>
</dbReference>
<dbReference type="AlphaFoldDB" id="A0AA38G6H0"/>
<dbReference type="Proteomes" id="UP000824469">
    <property type="component" value="Unassembled WGS sequence"/>
</dbReference>
<comment type="caution">
    <text evidence="3">The sequence shown here is derived from an EMBL/GenBank/DDBJ whole genome shotgun (WGS) entry which is preliminary data.</text>
</comment>
<sequence>VEESRYERRAENRWIGRWEGERFDRCVVQIQKGTVFTEFHRLLSAIAPYEYVGSTIFVERFTERPNPSIACPLFVFIPDLLPLLRLWDTAVSGLLTIFPSLVHRSPAQRTEGLVESSKMASRPAQGKDAGVPNQKGSQAHNNRRALGDIGNIVGDVNGRCNVAKEGVNGKPVPHVTRPVTRSFGAQLLANSKATSNKGVSAMDKQSQAGAVNKQLRNSKSKDIPSPIVEEIKDDSDEDEVTIIEPIPRVKGARNRNGQVVSKKVKPQTLTATLSARSEAFCSGFDAEMTEAEELFPSIDEGDLENQLAVVEYVEDIYKFYRKIEGMSCVPDYMPSQLEINDKMRAILYDWLIEFTPSLLSAGAVHAARCTLKKEPIWNDLLKHHTGYSETDIMECVRLMVTFHENLRENKLKVVHKKDSAPKFDSVALLSPAKVPA</sequence>
<gene>
    <name evidence="3" type="ORF">KI387_024732</name>
</gene>
<proteinExistence type="predicted"/>
<dbReference type="Gene3D" id="1.10.472.10">
    <property type="entry name" value="Cyclin-like"/>
    <property type="match status" value="3"/>
</dbReference>
<reference evidence="3 4" key="1">
    <citation type="journal article" date="2021" name="Nat. Plants">
        <title>The Taxus genome provides insights into paclitaxel biosynthesis.</title>
        <authorList>
            <person name="Xiong X."/>
            <person name="Gou J."/>
            <person name="Liao Q."/>
            <person name="Li Y."/>
            <person name="Zhou Q."/>
            <person name="Bi G."/>
            <person name="Li C."/>
            <person name="Du R."/>
            <person name="Wang X."/>
            <person name="Sun T."/>
            <person name="Guo L."/>
            <person name="Liang H."/>
            <person name="Lu P."/>
            <person name="Wu Y."/>
            <person name="Zhang Z."/>
            <person name="Ro D.K."/>
            <person name="Shang Y."/>
            <person name="Huang S."/>
            <person name="Yan J."/>
        </authorList>
    </citation>
    <scope>NUCLEOTIDE SEQUENCE [LARGE SCALE GENOMIC DNA]</scope>
    <source>
        <strain evidence="3">Ta-2019</strain>
    </source>
</reference>
<keyword evidence="4" id="KW-1185">Reference proteome</keyword>
<name>A0AA38G6H0_TAXCH</name>
<feature type="region of interest" description="Disordered" evidence="1">
    <location>
        <begin position="112"/>
        <end position="141"/>
    </location>
</feature>
<evidence type="ECO:0000313" key="4">
    <source>
        <dbReference type="Proteomes" id="UP000824469"/>
    </source>
</evidence>
<dbReference type="InterPro" id="IPR004367">
    <property type="entry name" value="Cyclin_C-dom"/>
</dbReference>
<accession>A0AA38G6H0</accession>
<protein>
    <recommendedName>
        <fullName evidence="2">Cyclin C-terminal domain-containing protein</fullName>
    </recommendedName>
</protein>
<dbReference type="EMBL" id="JAHRHJ020000005">
    <property type="protein sequence ID" value="KAH9316105.1"/>
    <property type="molecule type" value="Genomic_DNA"/>
</dbReference>